<keyword evidence="4" id="KW-1185">Reference proteome</keyword>
<dbReference type="SUPFAM" id="SSF48726">
    <property type="entry name" value="Immunoglobulin"/>
    <property type="match status" value="1"/>
</dbReference>
<name>A0AAE0ZJV6_9GAST</name>
<dbReference type="InterPro" id="IPR013783">
    <property type="entry name" value="Ig-like_fold"/>
</dbReference>
<dbReference type="PANTHER" id="PTHR45889">
    <property type="entry name" value="IG-LIKE DOMAIN-CONTAINING PROTEIN"/>
    <property type="match status" value="1"/>
</dbReference>
<keyword evidence="1" id="KW-0732">Signal</keyword>
<dbReference type="EMBL" id="JAWDGP010003829">
    <property type="protein sequence ID" value="KAK3770530.1"/>
    <property type="molecule type" value="Genomic_DNA"/>
</dbReference>
<dbReference type="InterPro" id="IPR036179">
    <property type="entry name" value="Ig-like_dom_sf"/>
</dbReference>
<accession>A0AAE0ZJV6</accession>
<evidence type="ECO:0000259" key="2">
    <source>
        <dbReference type="PROSITE" id="PS50835"/>
    </source>
</evidence>
<comment type="caution">
    <text evidence="3">The sequence shown here is derived from an EMBL/GenBank/DDBJ whole genome shotgun (WGS) entry which is preliminary data.</text>
</comment>
<dbReference type="InterPro" id="IPR007110">
    <property type="entry name" value="Ig-like_dom"/>
</dbReference>
<feature type="signal peptide" evidence="1">
    <location>
        <begin position="1"/>
        <end position="27"/>
    </location>
</feature>
<evidence type="ECO:0000313" key="4">
    <source>
        <dbReference type="Proteomes" id="UP001283361"/>
    </source>
</evidence>
<feature type="domain" description="Ig-like" evidence="2">
    <location>
        <begin position="244"/>
        <end position="328"/>
    </location>
</feature>
<feature type="chain" id="PRO_5042003398" description="Ig-like domain-containing protein" evidence="1">
    <location>
        <begin position="28"/>
        <end position="432"/>
    </location>
</feature>
<gene>
    <name evidence="3" type="ORF">RRG08_047599</name>
</gene>
<evidence type="ECO:0000256" key="1">
    <source>
        <dbReference type="SAM" id="SignalP"/>
    </source>
</evidence>
<organism evidence="3 4">
    <name type="scientific">Elysia crispata</name>
    <name type="common">lettuce slug</name>
    <dbReference type="NCBI Taxonomy" id="231223"/>
    <lineage>
        <taxon>Eukaryota</taxon>
        <taxon>Metazoa</taxon>
        <taxon>Spiralia</taxon>
        <taxon>Lophotrochozoa</taxon>
        <taxon>Mollusca</taxon>
        <taxon>Gastropoda</taxon>
        <taxon>Heterobranchia</taxon>
        <taxon>Euthyneura</taxon>
        <taxon>Panpulmonata</taxon>
        <taxon>Sacoglossa</taxon>
        <taxon>Placobranchoidea</taxon>
        <taxon>Plakobranchidae</taxon>
        <taxon>Elysia</taxon>
    </lineage>
</organism>
<dbReference type="Gene3D" id="2.60.40.10">
    <property type="entry name" value="Immunoglobulins"/>
    <property type="match status" value="1"/>
</dbReference>
<protein>
    <recommendedName>
        <fullName evidence="2">Ig-like domain-containing protein</fullName>
    </recommendedName>
</protein>
<proteinExistence type="predicted"/>
<dbReference type="PROSITE" id="PS50835">
    <property type="entry name" value="IG_LIKE"/>
    <property type="match status" value="1"/>
</dbReference>
<reference evidence="3" key="1">
    <citation type="journal article" date="2023" name="G3 (Bethesda)">
        <title>A reference genome for the long-term kleptoplast-retaining sea slug Elysia crispata morphotype clarki.</title>
        <authorList>
            <person name="Eastman K.E."/>
            <person name="Pendleton A.L."/>
            <person name="Shaikh M.A."/>
            <person name="Suttiyut T."/>
            <person name="Ogas R."/>
            <person name="Tomko P."/>
            <person name="Gavelis G."/>
            <person name="Widhalm J.R."/>
            <person name="Wisecaver J.H."/>
        </authorList>
    </citation>
    <scope>NUCLEOTIDE SEQUENCE</scope>
    <source>
        <strain evidence="3">ECLA1</strain>
    </source>
</reference>
<sequence length="432" mass="46921">MTQLEQTFPMLLLVLLLVISCWTPVKSTLTINNVSRTDPFDMEVKWICEPCRGDPITACNKLEVYALPESPSCTVRENIESGDIKSVTVSCSTSKVYPKARCRFYREKDGGNSVNITTNPVYSHTPTGDTPVYYRSQCSVSVSVKELRVGTHSFTGYIYPGVTGDPAKVTGTGADKTLTLSFSQASHRCQPEAVGGYFLEESTTCTCSLSSVGKPRGTAQWYKGGQQAASNGILVVTRDRSNVPRVTFTLDPAQTKFSKGDNLELKCSGQGNPDPTLTLTIKETIEDLSNVQTTELTHTLTLDCMDTGVYVCSGQNSQGTNRTEISIVVRSKLPQGTAQYETIENMAITSGTYNSTSRQDVEPLNVYQELETNHLTSGDLGSCGPYSNVPGQHGENLGNPAINCANVDISSLNGNSQNEKVSKQAYQNVEMK</sequence>
<evidence type="ECO:0000313" key="3">
    <source>
        <dbReference type="EMBL" id="KAK3770530.1"/>
    </source>
</evidence>
<dbReference type="AlphaFoldDB" id="A0AAE0ZJV6"/>
<dbReference type="PANTHER" id="PTHR45889:SF8">
    <property type="entry name" value="IG-LIKE DOMAIN-CONTAINING PROTEIN"/>
    <property type="match status" value="1"/>
</dbReference>
<dbReference type="Pfam" id="PF13895">
    <property type="entry name" value="Ig_2"/>
    <property type="match status" value="1"/>
</dbReference>
<dbReference type="Proteomes" id="UP001283361">
    <property type="component" value="Unassembled WGS sequence"/>
</dbReference>